<gene>
    <name evidence="3" type="primary">alsE</name>
    <name evidence="3" type="ORF">ACFSUE_03670</name>
</gene>
<sequence length="228" mass="25682">MLPKFSPSLMCMDLINFKSQINFLNRHADSYHVDIMDGHFVPNITLSPWFIEQLKRVATIPISVHLMVDDPAMWVDDVLEAGAEIVCCHAEAINGKAFRIAEQLHQHGKKFGVVINPETPVEAINPYLSVVDKVTVMSVDPGFAGQRFISETLNKITELKAILRNEPSYHYLVEIDGSCNQKTFKQIYDAGTDLFIIGNSGLFGLKQSIEQSWNAMREQFILETGIKL</sequence>
<evidence type="ECO:0000313" key="4">
    <source>
        <dbReference type="Proteomes" id="UP001597399"/>
    </source>
</evidence>
<dbReference type="InterPro" id="IPR013785">
    <property type="entry name" value="Aldolase_TIM"/>
</dbReference>
<evidence type="ECO:0000256" key="2">
    <source>
        <dbReference type="ARBA" id="ARBA00023235"/>
    </source>
</evidence>
<accession>A0ABW5S146</accession>
<dbReference type="InterPro" id="IPR000056">
    <property type="entry name" value="Ribul_P_3_epim-like"/>
</dbReference>
<dbReference type="Proteomes" id="UP001597399">
    <property type="component" value="Unassembled WGS sequence"/>
</dbReference>
<organism evidence="3 4">
    <name type="scientific">Sporolactobacillus shoreicorticis</name>
    <dbReference type="NCBI Taxonomy" id="1923877"/>
    <lineage>
        <taxon>Bacteria</taxon>
        <taxon>Bacillati</taxon>
        <taxon>Bacillota</taxon>
        <taxon>Bacilli</taxon>
        <taxon>Bacillales</taxon>
        <taxon>Sporolactobacillaceae</taxon>
        <taxon>Sporolactobacillus</taxon>
    </lineage>
</organism>
<dbReference type="CDD" id="cd00429">
    <property type="entry name" value="RPE"/>
    <property type="match status" value="1"/>
</dbReference>
<reference evidence="4" key="1">
    <citation type="journal article" date="2019" name="Int. J. Syst. Evol. Microbiol.">
        <title>The Global Catalogue of Microorganisms (GCM) 10K type strain sequencing project: providing services to taxonomists for standard genome sequencing and annotation.</title>
        <authorList>
            <consortium name="The Broad Institute Genomics Platform"/>
            <consortium name="The Broad Institute Genome Sequencing Center for Infectious Disease"/>
            <person name="Wu L."/>
            <person name="Ma J."/>
        </authorList>
    </citation>
    <scope>NUCLEOTIDE SEQUENCE [LARGE SCALE GENOMIC DNA]</scope>
    <source>
        <strain evidence="4">TISTR 2466</strain>
    </source>
</reference>
<evidence type="ECO:0000313" key="3">
    <source>
        <dbReference type="EMBL" id="MFD2692729.1"/>
    </source>
</evidence>
<evidence type="ECO:0000256" key="1">
    <source>
        <dbReference type="ARBA" id="ARBA00022723"/>
    </source>
</evidence>
<dbReference type="NCBIfam" id="NF007266">
    <property type="entry name" value="PRK09722.1"/>
    <property type="match status" value="1"/>
</dbReference>
<keyword evidence="2" id="KW-0413">Isomerase</keyword>
<dbReference type="PANTHER" id="PTHR11749">
    <property type="entry name" value="RIBULOSE-5-PHOSPHATE-3-EPIMERASE"/>
    <property type="match status" value="1"/>
</dbReference>
<keyword evidence="4" id="KW-1185">Reference proteome</keyword>
<name>A0ABW5S146_9BACL</name>
<dbReference type="Gene3D" id="3.20.20.70">
    <property type="entry name" value="Aldolase class I"/>
    <property type="match status" value="1"/>
</dbReference>
<dbReference type="EMBL" id="JBHUMQ010000008">
    <property type="protein sequence ID" value="MFD2692729.1"/>
    <property type="molecule type" value="Genomic_DNA"/>
</dbReference>
<proteinExistence type="predicted"/>
<keyword evidence="1" id="KW-0479">Metal-binding</keyword>
<dbReference type="Pfam" id="PF00834">
    <property type="entry name" value="Ribul_P_3_epim"/>
    <property type="match status" value="1"/>
</dbReference>
<dbReference type="SUPFAM" id="SSF51366">
    <property type="entry name" value="Ribulose-phoshate binding barrel"/>
    <property type="match status" value="1"/>
</dbReference>
<protein>
    <submittedName>
        <fullName evidence="3">D-allulose 6-phosphate 3-epimerase</fullName>
    </submittedName>
</protein>
<dbReference type="InterPro" id="IPR011060">
    <property type="entry name" value="RibuloseP-bd_barrel"/>
</dbReference>
<dbReference type="RefSeq" id="WP_253065284.1">
    <property type="nucleotide sequence ID" value="NZ_JAMXWM010000041.1"/>
</dbReference>
<comment type="caution">
    <text evidence="3">The sequence shown here is derived from an EMBL/GenBank/DDBJ whole genome shotgun (WGS) entry which is preliminary data.</text>
</comment>
<dbReference type="PROSITE" id="PS01086">
    <property type="entry name" value="RIBUL_P_3_EPIMER_2"/>
    <property type="match status" value="1"/>
</dbReference>
<dbReference type="NCBIfam" id="NF004076">
    <property type="entry name" value="PRK05581.1-4"/>
    <property type="match status" value="1"/>
</dbReference>